<name>A0A3M2SRG1_9HYPO</name>
<gene>
    <name evidence="1" type="ORF">CDV36_000176</name>
</gene>
<dbReference type="InterPro" id="IPR052926">
    <property type="entry name" value="Metallo-beta-lactamase_dom"/>
</dbReference>
<dbReference type="InterPro" id="IPR041712">
    <property type="entry name" value="DHPS-like_MBL-fold"/>
</dbReference>
<organism evidence="1 2">
    <name type="scientific">Fusarium kuroshium</name>
    <dbReference type="NCBI Taxonomy" id="2010991"/>
    <lineage>
        <taxon>Eukaryota</taxon>
        <taxon>Fungi</taxon>
        <taxon>Dikarya</taxon>
        <taxon>Ascomycota</taxon>
        <taxon>Pezizomycotina</taxon>
        <taxon>Sordariomycetes</taxon>
        <taxon>Hypocreomycetidae</taxon>
        <taxon>Hypocreales</taxon>
        <taxon>Nectriaceae</taxon>
        <taxon>Fusarium</taxon>
        <taxon>Fusarium solani species complex</taxon>
    </lineage>
</organism>
<comment type="caution">
    <text evidence="1">The sequence shown here is derived from an EMBL/GenBank/DDBJ whole genome shotgun (WGS) entry which is preliminary data.</text>
</comment>
<evidence type="ECO:0000313" key="1">
    <source>
        <dbReference type="EMBL" id="RMJ20157.1"/>
    </source>
</evidence>
<dbReference type="PANTHER" id="PTHR13754">
    <property type="entry name" value="METALLO-BETA-LACTAMASE SUPERFAMILY PROTEIN"/>
    <property type="match status" value="1"/>
</dbReference>
<dbReference type="Gene3D" id="3.60.15.10">
    <property type="entry name" value="Ribonuclease Z/Hydroxyacylglutathione hydrolase-like"/>
    <property type="match status" value="1"/>
</dbReference>
<dbReference type="OrthoDB" id="1470350at2759"/>
<dbReference type="GO" id="GO:0016740">
    <property type="term" value="F:transferase activity"/>
    <property type="evidence" value="ECO:0007669"/>
    <property type="project" value="TreeGrafter"/>
</dbReference>
<dbReference type="InterPro" id="IPR036866">
    <property type="entry name" value="RibonucZ/Hydroxyglut_hydro"/>
</dbReference>
<dbReference type="SUPFAM" id="SSF56281">
    <property type="entry name" value="Metallo-hydrolase/oxidoreductase"/>
    <property type="match status" value="1"/>
</dbReference>
<dbReference type="PANTHER" id="PTHR13754:SF13">
    <property type="entry name" value="METALLO-BETA-LACTAMASE SUPERFAMILY PROTEIN (AFU_ORTHOLOGUE AFUA_3G07630)"/>
    <property type="match status" value="1"/>
</dbReference>
<dbReference type="STRING" id="2010991.A0A3M2SRG1"/>
<dbReference type="Proteomes" id="UP000277212">
    <property type="component" value="Unassembled WGS sequence"/>
</dbReference>
<accession>A0A3M2SRG1</accession>
<dbReference type="AlphaFoldDB" id="A0A3M2SRG1"/>
<dbReference type="CDD" id="cd07713">
    <property type="entry name" value="DHPS-like_MBL-fold"/>
    <property type="match status" value="1"/>
</dbReference>
<keyword evidence="2" id="KW-1185">Reference proteome</keyword>
<sequence>MSFTSSPAKPPLVEVDSLEIHVLVNDEIDQISPSPNPRVQHTQSFAGVPLSRVSDPKARGGANWEMPMRNICCGAHGLSLFITATKDGQSRTLLFDAGPEEDVFEKNAKRLRLQMSDVEMIALSHWHRDHSGGLLSAIRLINDGKTDGTSVAVALPPDRPDYRGVMFDEPISLEPDPTLEEIEGAGGKVEVINDAGTVLDGRFFVSGDIPRRTAYEGGIPGGIRYDSATEKWTSDELIMEERFVMCKLKGKGLVIFTGCSHAGLINIAKNAKELDESSIYSIVGGYHLADASSEKMDQSMKDLKELEPALLMPGHCTGWRFKGLIEKEMPGQMAPIFGGTKYTL</sequence>
<protein>
    <submittedName>
        <fullName evidence="1">Uncharacterized protein</fullName>
    </submittedName>
</protein>
<reference evidence="1 2" key="1">
    <citation type="submission" date="2017-06" db="EMBL/GenBank/DDBJ databases">
        <title>Comparative genomic analysis of Ambrosia Fusariam Clade fungi.</title>
        <authorList>
            <person name="Stajich J.E."/>
            <person name="Carrillo J."/>
            <person name="Kijimoto T."/>
            <person name="Eskalen A."/>
            <person name="O'Donnell K."/>
            <person name="Kasson M."/>
        </authorList>
    </citation>
    <scope>NUCLEOTIDE SEQUENCE [LARGE SCALE GENOMIC DNA]</scope>
    <source>
        <strain evidence="1">UCR3666</strain>
    </source>
</reference>
<dbReference type="EMBL" id="NKUJ01000002">
    <property type="protein sequence ID" value="RMJ20157.1"/>
    <property type="molecule type" value="Genomic_DNA"/>
</dbReference>
<proteinExistence type="predicted"/>
<evidence type="ECO:0000313" key="2">
    <source>
        <dbReference type="Proteomes" id="UP000277212"/>
    </source>
</evidence>